<evidence type="ECO:0000256" key="8">
    <source>
        <dbReference type="PROSITE-ProRule" id="PRU01360"/>
    </source>
</evidence>
<dbReference type="Gene3D" id="2.40.170.20">
    <property type="entry name" value="TonB-dependent receptor, beta-barrel domain"/>
    <property type="match status" value="1"/>
</dbReference>
<feature type="chain" id="PRO_5046211383" evidence="9">
    <location>
        <begin position="22"/>
        <end position="817"/>
    </location>
</feature>
<reference evidence="12" key="1">
    <citation type="submission" date="2021-08" db="EMBL/GenBank/DDBJ databases">
        <title>Flavobacterium sp. strain CC-SYL302.</title>
        <authorList>
            <person name="Lin S.-Y."/>
            <person name="Lee T.-H."/>
            <person name="Young C.-C."/>
        </authorList>
    </citation>
    <scope>NUCLEOTIDE SEQUENCE</scope>
    <source>
        <strain evidence="12">CC-SYL302</strain>
    </source>
</reference>
<dbReference type="InterPro" id="IPR012910">
    <property type="entry name" value="Plug_dom"/>
</dbReference>
<evidence type="ECO:0000313" key="13">
    <source>
        <dbReference type="Proteomes" id="UP001163328"/>
    </source>
</evidence>
<dbReference type="RefSeq" id="WP_264434105.1">
    <property type="nucleotide sequence ID" value="NZ_CP081495.1"/>
</dbReference>
<dbReference type="Pfam" id="PF07715">
    <property type="entry name" value="Plug"/>
    <property type="match status" value="1"/>
</dbReference>
<proteinExistence type="inferred from homology"/>
<keyword evidence="12" id="KW-0675">Receptor</keyword>
<dbReference type="Gene3D" id="2.60.40.1120">
    <property type="entry name" value="Carboxypeptidase-like, regulatory domain"/>
    <property type="match status" value="1"/>
</dbReference>
<feature type="signal peptide" evidence="9">
    <location>
        <begin position="1"/>
        <end position="21"/>
    </location>
</feature>
<comment type="subcellular location">
    <subcellularLocation>
        <location evidence="1 8">Cell outer membrane</location>
        <topology evidence="1 8">Multi-pass membrane protein</topology>
    </subcellularLocation>
</comment>
<dbReference type="Pfam" id="PF14905">
    <property type="entry name" value="OMP_b-brl_3"/>
    <property type="match status" value="1"/>
</dbReference>
<dbReference type="InterPro" id="IPR037066">
    <property type="entry name" value="Plug_dom_sf"/>
</dbReference>
<feature type="domain" description="Outer membrane protein beta-barrel" evidence="11">
    <location>
        <begin position="584"/>
        <end position="800"/>
    </location>
</feature>
<dbReference type="SUPFAM" id="SSF56935">
    <property type="entry name" value="Porins"/>
    <property type="match status" value="1"/>
</dbReference>
<evidence type="ECO:0000256" key="6">
    <source>
        <dbReference type="ARBA" id="ARBA00023136"/>
    </source>
</evidence>
<keyword evidence="7 8" id="KW-0998">Cell outer membrane</keyword>
<dbReference type="PANTHER" id="PTHR30069">
    <property type="entry name" value="TONB-DEPENDENT OUTER MEMBRANE RECEPTOR"/>
    <property type="match status" value="1"/>
</dbReference>
<keyword evidence="6 8" id="KW-0472">Membrane</keyword>
<dbReference type="SUPFAM" id="SSF49464">
    <property type="entry name" value="Carboxypeptidase regulatory domain-like"/>
    <property type="match status" value="1"/>
</dbReference>
<dbReference type="InterPro" id="IPR036942">
    <property type="entry name" value="Beta-barrel_TonB_sf"/>
</dbReference>
<dbReference type="PANTHER" id="PTHR30069:SF29">
    <property type="entry name" value="HEMOGLOBIN AND HEMOGLOBIN-HAPTOGLOBIN-BINDING PROTEIN 1-RELATED"/>
    <property type="match status" value="1"/>
</dbReference>
<gene>
    <name evidence="12" type="ORF">K5I29_01525</name>
</gene>
<evidence type="ECO:0000256" key="4">
    <source>
        <dbReference type="ARBA" id="ARBA00022692"/>
    </source>
</evidence>
<evidence type="ECO:0000256" key="3">
    <source>
        <dbReference type="ARBA" id="ARBA00022452"/>
    </source>
</evidence>
<comment type="similarity">
    <text evidence="8">Belongs to the TonB-dependent receptor family.</text>
</comment>
<organism evidence="12 13">
    <name type="scientific">Flavobacterium agricola</name>
    <dbReference type="NCBI Taxonomy" id="2870839"/>
    <lineage>
        <taxon>Bacteria</taxon>
        <taxon>Pseudomonadati</taxon>
        <taxon>Bacteroidota</taxon>
        <taxon>Flavobacteriia</taxon>
        <taxon>Flavobacteriales</taxon>
        <taxon>Flavobacteriaceae</taxon>
        <taxon>Flavobacterium</taxon>
    </lineage>
</organism>
<evidence type="ECO:0000256" key="2">
    <source>
        <dbReference type="ARBA" id="ARBA00022448"/>
    </source>
</evidence>
<evidence type="ECO:0000313" key="12">
    <source>
        <dbReference type="EMBL" id="UYW01632.1"/>
    </source>
</evidence>
<dbReference type="Proteomes" id="UP001163328">
    <property type="component" value="Chromosome"/>
</dbReference>
<accession>A0ABY6M1E8</accession>
<dbReference type="InterPro" id="IPR039426">
    <property type="entry name" value="TonB-dep_rcpt-like"/>
</dbReference>
<evidence type="ECO:0000259" key="11">
    <source>
        <dbReference type="Pfam" id="PF14905"/>
    </source>
</evidence>
<evidence type="ECO:0000256" key="5">
    <source>
        <dbReference type="ARBA" id="ARBA00022729"/>
    </source>
</evidence>
<dbReference type="InterPro" id="IPR008969">
    <property type="entry name" value="CarboxyPept-like_regulatory"/>
</dbReference>
<dbReference type="Pfam" id="PF13620">
    <property type="entry name" value="CarboxypepD_reg"/>
    <property type="match status" value="1"/>
</dbReference>
<feature type="domain" description="TonB-dependent receptor plug" evidence="10">
    <location>
        <begin position="128"/>
        <end position="226"/>
    </location>
</feature>
<evidence type="ECO:0000256" key="7">
    <source>
        <dbReference type="ARBA" id="ARBA00023237"/>
    </source>
</evidence>
<evidence type="ECO:0000259" key="10">
    <source>
        <dbReference type="Pfam" id="PF07715"/>
    </source>
</evidence>
<name>A0ABY6M1E8_9FLAO</name>
<keyword evidence="5 9" id="KW-0732">Signal</keyword>
<keyword evidence="4 8" id="KW-0812">Transmembrane</keyword>
<dbReference type="InterPro" id="IPR041700">
    <property type="entry name" value="OMP_b-brl_3"/>
</dbReference>
<keyword evidence="2 8" id="KW-0813">Transport</keyword>
<protein>
    <submittedName>
        <fullName evidence="12">TonB-dependent receptor</fullName>
    </submittedName>
</protein>
<sequence length="817" mass="91944">MRTYKHLLFLGGILAFSQTFAQVTVSGYVIDNKNRLLNNAKVVLKGSTKQIEAHTNYTGKYSFTDVPAGNYELIYIHDSEQVIEMLAVKNDDVEVDLTVGKQLQNSVLDGVVIKAQSVKNEIEKRGFAVNVIETKEAAVRNIQTNELLDRSVGVRVRQNGGLGAAVDYNLNGMSGNAVKIFIDGIPISTYGSSFDLNSIPPALIERIEVYKGVVPVYLSDDALGGAINIVLKRGLNSNVSASVSYGSFNTFQSNLSSLYRAEKSGFTLKASGFYNYSDNDYEIWGKFARNIRPDGTYEYVRAKRFNDAFKSKGARVEAGFTDVSWADSFLLGMNLSDSYNEIQHGLYMTVPYKDRYSKSNANVFSLDYRKRNLLLNGLDFDFNGSISNRKQLISDLNPYRYNWYGEIAKGLYGEELKTPGGAQQGAPTLNHIDRTIATFRTGLSYEFLPNNRFLVNHMFYDVDRNDRDELKSIQQQAFSGKRKLTKNITSLAYDARFIEDKLKLNVFSKFYRQDIEKTDPVLETINGVATRVDKRTASTKNDVGYGIATSYLIKPAVAILFSAERAVRLPSENEVFGNPGENMTENPGLRPEVSDNFNLGGKIGPYQINKHKISFSVSGFIRDAKDKIVRQVNDRLNDAQQVAPFENLGKTKAKGFEAEIFYSFSNRLNVGLNVSKFSSVFNLKNDPNGNEYVGRYNVQIPNEPFFTFNGNVQYSFNDVLLKKSKLFLNYGFGFVDSFYTIWNPGSGITNRDDLLRQAQTPTQLIQDIGLSYIFPNKQFVVSFDAKNIFDQQAYDNYAVQKPGRAFYVKLTYNLSKF</sequence>
<dbReference type="EMBL" id="CP081495">
    <property type="protein sequence ID" value="UYW01632.1"/>
    <property type="molecule type" value="Genomic_DNA"/>
</dbReference>
<dbReference type="Gene3D" id="2.170.130.10">
    <property type="entry name" value="TonB-dependent receptor, plug domain"/>
    <property type="match status" value="1"/>
</dbReference>
<evidence type="ECO:0000256" key="1">
    <source>
        <dbReference type="ARBA" id="ARBA00004571"/>
    </source>
</evidence>
<evidence type="ECO:0000256" key="9">
    <source>
        <dbReference type="SAM" id="SignalP"/>
    </source>
</evidence>
<keyword evidence="13" id="KW-1185">Reference proteome</keyword>
<keyword evidence="3 8" id="KW-1134">Transmembrane beta strand</keyword>
<dbReference type="PROSITE" id="PS52016">
    <property type="entry name" value="TONB_DEPENDENT_REC_3"/>
    <property type="match status" value="1"/>
</dbReference>